<name>A0A2Z3YQ51_9CORY</name>
<dbReference type="PROSITE" id="PS01332">
    <property type="entry name" value="HTH_RRF2_1"/>
    <property type="match status" value="1"/>
</dbReference>
<organism evidence="4 5">
    <name type="scientific">Corynebacterium provencense</name>
    <dbReference type="NCBI Taxonomy" id="1737425"/>
    <lineage>
        <taxon>Bacteria</taxon>
        <taxon>Bacillati</taxon>
        <taxon>Actinomycetota</taxon>
        <taxon>Actinomycetes</taxon>
        <taxon>Mycobacteriales</taxon>
        <taxon>Corynebacteriaceae</taxon>
        <taxon>Corynebacterium</taxon>
    </lineage>
</organism>
<dbReference type="Gene3D" id="1.10.10.10">
    <property type="entry name" value="Winged helix-like DNA-binding domain superfamily/Winged helix DNA-binding domain"/>
    <property type="match status" value="1"/>
</dbReference>
<dbReference type="GO" id="GO:0003677">
    <property type="term" value="F:DNA binding"/>
    <property type="evidence" value="ECO:0007669"/>
    <property type="project" value="UniProtKB-KW"/>
</dbReference>
<dbReference type="Proteomes" id="UP000247696">
    <property type="component" value="Chromosome"/>
</dbReference>
<dbReference type="GO" id="GO:0005829">
    <property type="term" value="C:cytosol"/>
    <property type="evidence" value="ECO:0007669"/>
    <property type="project" value="TreeGrafter"/>
</dbReference>
<dbReference type="STRING" id="1737425.GCA_900049755_01604"/>
<evidence type="ECO:0000256" key="3">
    <source>
        <dbReference type="SAM" id="MobiDB-lite"/>
    </source>
</evidence>
<protein>
    <submittedName>
        <fullName evidence="4">HTH-type transcriptional repressor NsrR</fullName>
    </submittedName>
</protein>
<dbReference type="PROSITE" id="PS51197">
    <property type="entry name" value="HTH_RRF2_2"/>
    <property type="match status" value="1"/>
</dbReference>
<accession>A0A2Z3YQ51</accession>
<dbReference type="Pfam" id="PF02082">
    <property type="entry name" value="Rrf2"/>
    <property type="match status" value="1"/>
</dbReference>
<evidence type="ECO:0000313" key="4">
    <source>
        <dbReference type="EMBL" id="AWT27002.1"/>
    </source>
</evidence>
<keyword evidence="1" id="KW-0238">DNA-binding</keyword>
<comment type="cofactor">
    <cofactor evidence="2">
        <name>[2Fe-2S] cluster</name>
        <dbReference type="ChEBI" id="CHEBI:190135"/>
    </cofactor>
</comment>
<dbReference type="AlphaFoldDB" id="A0A2Z3YQ51"/>
<reference evidence="5" key="1">
    <citation type="submission" date="2017-11" db="EMBL/GenBank/DDBJ databases">
        <title>Otitis media/interna in a cat caused by the recently described species Corynebacterium provencense.</title>
        <authorList>
            <person name="Kittl S."/>
            <person name="Brodard I."/>
            <person name="Rychener L."/>
            <person name="Jores J."/>
            <person name="Roosje P."/>
            <person name="Gobeli Brawand S."/>
        </authorList>
    </citation>
    <scope>NUCLEOTIDE SEQUENCE [LARGE SCALE GENOMIC DNA]</scope>
    <source>
        <strain evidence="5">17KM38</strain>
    </source>
</reference>
<dbReference type="OrthoDB" id="9795923at2"/>
<keyword evidence="5" id="KW-1185">Reference proteome</keyword>
<sequence>MGGVHLTKFADLGLRSLMILGDTGAAGATDPGQRRTVGELAVRTAAPASHVRKVVARLTGLGVLASVRGRTGGVYLAEGAWDTDIGYLLRELEGVHEVVDCDGRENAVACPLSSRDCALRHLLRDARERFFSTFDGVTLGDLIDRTGPAHSGPAHSGPGTSAPVRVGLPAPHPPNNRRN</sequence>
<dbReference type="KEGG" id="cpre:Csp1_22520"/>
<evidence type="ECO:0000256" key="1">
    <source>
        <dbReference type="ARBA" id="ARBA00023125"/>
    </source>
</evidence>
<dbReference type="InterPro" id="IPR000944">
    <property type="entry name" value="Tscrpt_reg_Rrf2"/>
</dbReference>
<gene>
    <name evidence="4" type="primary">nsrR</name>
    <name evidence="4" type="ORF">Csp1_22520</name>
</gene>
<proteinExistence type="predicted"/>
<dbReference type="InterPro" id="IPR030489">
    <property type="entry name" value="TR_Rrf2-type_CS"/>
</dbReference>
<feature type="region of interest" description="Disordered" evidence="3">
    <location>
        <begin position="145"/>
        <end position="179"/>
    </location>
</feature>
<dbReference type="PANTHER" id="PTHR33221:SF4">
    <property type="entry name" value="HTH-TYPE TRANSCRIPTIONAL REPRESSOR NSRR"/>
    <property type="match status" value="1"/>
</dbReference>
<evidence type="ECO:0000256" key="2">
    <source>
        <dbReference type="ARBA" id="ARBA00034078"/>
    </source>
</evidence>
<feature type="compositionally biased region" description="Pro residues" evidence="3">
    <location>
        <begin position="170"/>
        <end position="179"/>
    </location>
</feature>
<dbReference type="GO" id="GO:0003700">
    <property type="term" value="F:DNA-binding transcription factor activity"/>
    <property type="evidence" value="ECO:0007669"/>
    <property type="project" value="TreeGrafter"/>
</dbReference>
<dbReference type="PANTHER" id="PTHR33221">
    <property type="entry name" value="WINGED HELIX-TURN-HELIX TRANSCRIPTIONAL REGULATOR, RRF2 FAMILY"/>
    <property type="match status" value="1"/>
</dbReference>
<dbReference type="InterPro" id="IPR036390">
    <property type="entry name" value="WH_DNA-bd_sf"/>
</dbReference>
<dbReference type="SUPFAM" id="SSF46785">
    <property type="entry name" value="Winged helix' DNA-binding domain"/>
    <property type="match status" value="1"/>
</dbReference>
<dbReference type="EMBL" id="CP024988">
    <property type="protein sequence ID" value="AWT27002.1"/>
    <property type="molecule type" value="Genomic_DNA"/>
</dbReference>
<evidence type="ECO:0000313" key="5">
    <source>
        <dbReference type="Proteomes" id="UP000247696"/>
    </source>
</evidence>
<dbReference type="InterPro" id="IPR036388">
    <property type="entry name" value="WH-like_DNA-bd_sf"/>
</dbReference>